<dbReference type="EMBL" id="JAVXUP010003744">
    <property type="protein sequence ID" value="KAK2998246.1"/>
    <property type="molecule type" value="Genomic_DNA"/>
</dbReference>
<dbReference type="GO" id="GO:0048367">
    <property type="term" value="P:shoot system development"/>
    <property type="evidence" value="ECO:0007669"/>
    <property type="project" value="InterPro"/>
</dbReference>
<gene>
    <name evidence="1" type="ORF">RJ639_024277</name>
</gene>
<name>A0AA89ADI4_9ASTE</name>
<dbReference type="InterPro" id="IPR004320">
    <property type="entry name" value="BPS1_pln"/>
</dbReference>
<organism evidence="1 2">
    <name type="scientific">Escallonia herrerae</name>
    <dbReference type="NCBI Taxonomy" id="1293975"/>
    <lineage>
        <taxon>Eukaryota</taxon>
        <taxon>Viridiplantae</taxon>
        <taxon>Streptophyta</taxon>
        <taxon>Embryophyta</taxon>
        <taxon>Tracheophyta</taxon>
        <taxon>Spermatophyta</taxon>
        <taxon>Magnoliopsida</taxon>
        <taxon>eudicotyledons</taxon>
        <taxon>Gunneridae</taxon>
        <taxon>Pentapetalae</taxon>
        <taxon>asterids</taxon>
        <taxon>campanulids</taxon>
        <taxon>Escalloniales</taxon>
        <taxon>Escalloniaceae</taxon>
        <taxon>Escallonia</taxon>
    </lineage>
</organism>
<dbReference type="Pfam" id="PF03087">
    <property type="entry name" value="BPS1"/>
    <property type="match status" value="1"/>
</dbReference>
<sequence>MGEACELNPENPQTIPLHGLMRWGCLSCLKCEVDFYNTNHPLQPLDGTLKQKEGLCLLPHLRELLKKRRVMVPRSFLLFIYVPSSITNPNGLSLISKLILTRSAASRKGHRILNEVGSIDLALKSLHDHIKNNDVRVGVKMASQGMKTLDSSIERLEAGLDGLTDQEQTFPS</sequence>
<evidence type="ECO:0000313" key="1">
    <source>
        <dbReference type="EMBL" id="KAK2998246.1"/>
    </source>
</evidence>
<reference evidence="1" key="1">
    <citation type="submission" date="2022-12" db="EMBL/GenBank/DDBJ databases">
        <title>Draft genome assemblies for two species of Escallonia (Escalloniales).</title>
        <authorList>
            <person name="Chanderbali A."/>
            <person name="Dervinis C."/>
            <person name="Anghel I."/>
            <person name="Soltis D."/>
            <person name="Soltis P."/>
            <person name="Zapata F."/>
        </authorList>
    </citation>
    <scope>NUCLEOTIDE SEQUENCE</scope>
    <source>
        <strain evidence="1">UCBG64.0493</strain>
        <tissue evidence="1">Leaf</tissue>
    </source>
</reference>
<dbReference type="GO" id="GO:0048364">
    <property type="term" value="P:root development"/>
    <property type="evidence" value="ECO:0007669"/>
    <property type="project" value="InterPro"/>
</dbReference>
<protein>
    <submittedName>
        <fullName evidence="1">Uncharacterized protein</fullName>
    </submittedName>
</protein>
<evidence type="ECO:0000313" key="2">
    <source>
        <dbReference type="Proteomes" id="UP001188597"/>
    </source>
</evidence>
<comment type="caution">
    <text evidence="1">The sequence shown here is derived from an EMBL/GenBank/DDBJ whole genome shotgun (WGS) entry which is preliminary data.</text>
</comment>
<dbReference type="AlphaFoldDB" id="A0AA89ADI4"/>
<accession>A0AA89ADI4</accession>
<dbReference type="Proteomes" id="UP001188597">
    <property type="component" value="Unassembled WGS sequence"/>
</dbReference>
<proteinExistence type="predicted"/>
<keyword evidence="2" id="KW-1185">Reference proteome</keyword>